<proteinExistence type="predicted"/>
<name>A0A2G2Z8D3_CAPAN</name>
<dbReference type="Gene3D" id="3.80.10.10">
    <property type="entry name" value="Ribonuclease Inhibitor"/>
    <property type="match status" value="1"/>
</dbReference>
<dbReference type="SUPFAM" id="SSF52058">
    <property type="entry name" value="L domain-like"/>
    <property type="match status" value="1"/>
</dbReference>
<evidence type="ECO:0000256" key="2">
    <source>
        <dbReference type="ARBA" id="ARBA00022729"/>
    </source>
</evidence>
<evidence type="ECO:0000313" key="4">
    <source>
        <dbReference type="EMBL" id="PHT78161.1"/>
    </source>
</evidence>
<evidence type="ECO:0000256" key="3">
    <source>
        <dbReference type="ARBA" id="ARBA00023170"/>
    </source>
</evidence>
<dbReference type="InterPro" id="IPR032675">
    <property type="entry name" value="LRR_dom_sf"/>
</dbReference>
<dbReference type="Gramene" id="PHT78161">
    <property type="protein sequence ID" value="PHT78161"/>
    <property type="gene ID" value="T459_16213"/>
</dbReference>
<evidence type="ECO:0000256" key="1">
    <source>
        <dbReference type="ARBA" id="ARBA00004479"/>
    </source>
</evidence>
<evidence type="ECO:0000313" key="5">
    <source>
        <dbReference type="Proteomes" id="UP000222542"/>
    </source>
</evidence>
<comment type="caution">
    <text evidence="4">The sequence shown here is derived from an EMBL/GenBank/DDBJ whole genome shotgun (WGS) entry which is preliminary data.</text>
</comment>
<dbReference type="PANTHER" id="PTHR48053:SF37">
    <property type="entry name" value="LEUCINE-RICH REPEAT PROTEIN KINASE FAMILY PROTEIN"/>
    <property type="match status" value="1"/>
</dbReference>
<reference evidence="4 5" key="1">
    <citation type="journal article" date="2014" name="Nat. Genet.">
        <title>Genome sequence of the hot pepper provides insights into the evolution of pungency in Capsicum species.</title>
        <authorList>
            <person name="Kim S."/>
            <person name="Park M."/>
            <person name="Yeom S.I."/>
            <person name="Kim Y.M."/>
            <person name="Lee J.M."/>
            <person name="Lee H.A."/>
            <person name="Seo E."/>
            <person name="Choi J."/>
            <person name="Cheong K."/>
            <person name="Kim K.T."/>
            <person name="Jung K."/>
            <person name="Lee G.W."/>
            <person name="Oh S.K."/>
            <person name="Bae C."/>
            <person name="Kim S.B."/>
            <person name="Lee H.Y."/>
            <person name="Kim S.Y."/>
            <person name="Kim M.S."/>
            <person name="Kang B.C."/>
            <person name="Jo Y.D."/>
            <person name="Yang H.B."/>
            <person name="Jeong H.J."/>
            <person name="Kang W.H."/>
            <person name="Kwon J.K."/>
            <person name="Shin C."/>
            <person name="Lim J.Y."/>
            <person name="Park J.H."/>
            <person name="Huh J.H."/>
            <person name="Kim J.S."/>
            <person name="Kim B.D."/>
            <person name="Cohen O."/>
            <person name="Paran I."/>
            <person name="Suh M.C."/>
            <person name="Lee S.B."/>
            <person name="Kim Y.K."/>
            <person name="Shin Y."/>
            <person name="Noh S.J."/>
            <person name="Park J."/>
            <person name="Seo Y.S."/>
            <person name="Kwon S.Y."/>
            <person name="Kim H.A."/>
            <person name="Park J.M."/>
            <person name="Kim H.J."/>
            <person name="Choi S.B."/>
            <person name="Bosland P.W."/>
            <person name="Reeves G."/>
            <person name="Jo S.H."/>
            <person name="Lee B.W."/>
            <person name="Cho H.T."/>
            <person name="Choi H.S."/>
            <person name="Lee M.S."/>
            <person name="Yu Y."/>
            <person name="Do Choi Y."/>
            <person name="Park B.S."/>
            <person name="van Deynze A."/>
            <person name="Ashrafi H."/>
            <person name="Hill T."/>
            <person name="Kim W.T."/>
            <person name="Pai H.S."/>
            <person name="Ahn H.K."/>
            <person name="Yeam I."/>
            <person name="Giovannoni J.J."/>
            <person name="Rose J.K."/>
            <person name="Sorensen I."/>
            <person name="Lee S.J."/>
            <person name="Kim R.W."/>
            <person name="Choi I.Y."/>
            <person name="Choi B.S."/>
            <person name="Lim J.S."/>
            <person name="Lee Y.H."/>
            <person name="Choi D."/>
        </authorList>
    </citation>
    <scope>NUCLEOTIDE SEQUENCE [LARGE SCALE GENOMIC DNA]</scope>
    <source>
        <strain evidence="5">cv. CM334</strain>
    </source>
</reference>
<dbReference type="AlphaFoldDB" id="A0A2G2Z8D3"/>
<sequence length="100" mass="10811">MQRASTIVLRGNVFVGTVPKELANLIALTGLYIGALHLEEEIPVKLRNNQKLQQLSISDDDCTGSIPTSTFNMSALLFLGLQLNRLSDTLPLDLVSGSLS</sequence>
<comment type="subcellular location">
    <subcellularLocation>
        <location evidence="1">Membrane</location>
        <topology evidence="1">Single-pass type I membrane protein</topology>
    </subcellularLocation>
</comment>
<keyword evidence="2" id="KW-0732">Signal</keyword>
<protein>
    <submittedName>
        <fullName evidence="4">Uncharacterized protein</fullName>
    </submittedName>
</protein>
<gene>
    <name evidence="4" type="ORF">T459_16213</name>
</gene>
<keyword evidence="3" id="KW-0675">Receptor</keyword>
<accession>A0A2G2Z8D3</accession>
<keyword evidence="5" id="KW-1185">Reference proteome</keyword>
<dbReference type="InterPro" id="IPR051716">
    <property type="entry name" value="Plant_RL_S/T_kinase"/>
</dbReference>
<dbReference type="EMBL" id="AYRZ02000006">
    <property type="protein sequence ID" value="PHT78161.1"/>
    <property type="molecule type" value="Genomic_DNA"/>
</dbReference>
<dbReference type="PANTHER" id="PTHR48053">
    <property type="entry name" value="LEUCINE RICH REPEAT FAMILY PROTEIN, EXPRESSED"/>
    <property type="match status" value="1"/>
</dbReference>
<dbReference type="GO" id="GO:0016020">
    <property type="term" value="C:membrane"/>
    <property type="evidence" value="ECO:0007669"/>
    <property type="project" value="UniProtKB-SubCell"/>
</dbReference>
<reference evidence="4 5" key="2">
    <citation type="journal article" date="2017" name="Genome Biol.">
        <title>New reference genome sequences of hot pepper reveal the massive evolution of plant disease-resistance genes by retroduplication.</title>
        <authorList>
            <person name="Kim S."/>
            <person name="Park J."/>
            <person name="Yeom S.I."/>
            <person name="Kim Y.M."/>
            <person name="Seo E."/>
            <person name="Kim K.T."/>
            <person name="Kim M.S."/>
            <person name="Lee J.M."/>
            <person name="Cheong K."/>
            <person name="Shin H.S."/>
            <person name="Kim S.B."/>
            <person name="Han K."/>
            <person name="Lee J."/>
            <person name="Park M."/>
            <person name="Lee H.A."/>
            <person name="Lee H.Y."/>
            <person name="Lee Y."/>
            <person name="Oh S."/>
            <person name="Lee J.H."/>
            <person name="Choi E."/>
            <person name="Choi E."/>
            <person name="Lee S.E."/>
            <person name="Jeon J."/>
            <person name="Kim H."/>
            <person name="Choi G."/>
            <person name="Song H."/>
            <person name="Lee J."/>
            <person name="Lee S.C."/>
            <person name="Kwon J.K."/>
            <person name="Lee H.Y."/>
            <person name="Koo N."/>
            <person name="Hong Y."/>
            <person name="Kim R.W."/>
            <person name="Kang W.H."/>
            <person name="Huh J.H."/>
            <person name="Kang B.C."/>
            <person name="Yang T.J."/>
            <person name="Lee Y.H."/>
            <person name="Bennetzen J.L."/>
            <person name="Choi D."/>
        </authorList>
    </citation>
    <scope>NUCLEOTIDE SEQUENCE [LARGE SCALE GENOMIC DNA]</scope>
    <source>
        <strain evidence="5">cv. CM334</strain>
    </source>
</reference>
<organism evidence="4 5">
    <name type="scientific">Capsicum annuum</name>
    <name type="common">Capsicum pepper</name>
    <dbReference type="NCBI Taxonomy" id="4072"/>
    <lineage>
        <taxon>Eukaryota</taxon>
        <taxon>Viridiplantae</taxon>
        <taxon>Streptophyta</taxon>
        <taxon>Embryophyta</taxon>
        <taxon>Tracheophyta</taxon>
        <taxon>Spermatophyta</taxon>
        <taxon>Magnoliopsida</taxon>
        <taxon>eudicotyledons</taxon>
        <taxon>Gunneridae</taxon>
        <taxon>Pentapetalae</taxon>
        <taxon>asterids</taxon>
        <taxon>lamiids</taxon>
        <taxon>Solanales</taxon>
        <taxon>Solanaceae</taxon>
        <taxon>Solanoideae</taxon>
        <taxon>Capsiceae</taxon>
        <taxon>Capsicum</taxon>
    </lineage>
</organism>
<dbReference type="Proteomes" id="UP000222542">
    <property type="component" value="Unassembled WGS sequence"/>
</dbReference>
<dbReference type="STRING" id="4072.A0A2G2Z8D3"/>